<keyword evidence="2" id="KW-1185">Reference proteome</keyword>
<reference evidence="1 2" key="1">
    <citation type="submission" date="2021-01" db="EMBL/GenBank/DDBJ databases">
        <title>Whole genome shotgun sequence of Asanoa iriomotensis NBRC 100142.</title>
        <authorList>
            <person name="Komaki H."/>
            <person name="Tamura T."/>
        </authorList>
    </citation>
    <scope>NUCLEOTIDE SEQUENCE [LARGE SCALE GENOMIC DNA]</scope>
    <source>
        <strain evidence="1 2">NBRC 100142</strain>
    </source>
</reference>
<name>A0ABQ4BXL2_9ACTN</name>
<sequence>MGYSVWPSGRLLLPAADEDAAVRAAKAAFATREGWFTAELFEPCDALADIAWVGTAAATRHGDWVEFGRNHEHDSKWSEQATAFWVAIAPYVCSGTVHFSGEDGAEWSYSYADGRITQEGWNAWDGSVEPFGEYTEPGSVSP</sequence>
<proteinExistence type="predicted"/>
<accession>A0ABQ4BXL2</accession>
<evidence type="ECO:0000313" key="1">
    <source>
        <dbReference type="EMBL" id="GIF55276.1"/>
    </source>
</evidence>
<gene>
    <name evidence="1" type="ORF">Air01nite_13710</name>
</gene>
<organism evidence="1 2">
    <name type="scientific">Asanoa iriomotensis</name>
    <dbReference type="NCBI Taxonomy" id="234613"/>
    <lineage>
        <taxon>Bacteria</taxon>
        <taxon>Bacillati</taxon>
        <taxon>Actinomycetota</taxon>
        <taxon>Actinomycetes</taxon>
        <taxon>Micromonosporales</taxon>
        <taxon>Micromonosporaceae</taxon>
        <taxon>Asanoa</taxon>
    </lineage>
</organism>
<evidence type="ECO:0000313" key="2">
    <source>
        <dbReference type="Proteomes" id="UP000624325"/>
    </source>
</evidence>
<dbReference type="Proteomes" id="UP000624325">
    <property type="component" value="Unassembled WGS sequence"/>
</dbReference>
<comment type="caution">
    <text evidence="1">The sequence shown here is derived from an EMBL/GenBank/DDBJ whole genome shotgun (WGS) entry which is preliminary data.</text>
</comment>
<protein>
    <submittedName>
        <fullName evidence="1">Uncharacterized protein</fullName>
    </submittedName>
</protein>
<dbReference type="RefSeq" id="WP_203701067.1">
    <property type="nucleotide sequence ID" value="NZ_BAAALU010000012.1"/>
</dbReference>
<dbReference type="EMBL" id="BONC01000006">
    <property type="protein sequence ID" value="GIF55276.1"/>
    <property type="molecule type" value="Genomic_DNA"/>
</dbReference>